<keyword evidence="5" id="KW-0378">Hydrolase</keyword>
<dbReference type="Pfam" id="PF09631">
    <property type="entry name" value="Sen15"/>
    <property type="match status" value="1"/>
</dbReference>
<dbReference type="Gene3D" id="3.40.1350.10">
    <property type="match status" value="1"/>
</dbReference>
<dbReference type="InterPro" id="IPR011856">
    <property type="entry name" value="tRNA_endonuc-like_dom_sf"/>
</dbReference>
<feature type="region of interest" description="Disordered" evidence="3">
    <location>
        <begin position="165"/>
        <end position="190"/>
    </location>
</feature>
<feature type="domain" description="tRNA-splicing endonuclease subunit Sen15" evidence="4">
    <location>
        <begin position="37"/>
        <end position="132"/>
    </location>
</feature>
<protein>
    <submittedName>
        <fullName evidence="5">tRNA-splicing endonuclease subunit Sen15</fullName>
    </submittedName>
</protein>
<proteinExistence type="inferred from homology"/>
<evidence type="ECO:0000259" key="4">
    <source>
        <dbReference type="Pfam" id="PF09631"/>
    </source>
</evidence>
<feature type="compositionally biased region" description="Basic and acidic residues" evidence="3">
    <location>
        <begin position="167"/>
        <end position="190"/>
    </location>
</feature>
<dbReference type="PANTHER" id="PTHR28582:SF1">
    <property type="entry name" value="TRNA-SPLICING ENDONUCLEASE SUBUNIT SEN15"/>
    <property type="match status" value="1"/>
</dbReference>
<keyword evidence="6" id="KW-1185">Reference proteome</keyword>
<sequence>MLQQENEAGSFIYQHPKYKEIEKYELRNKEQLKAASLVYLDLCEAKQWWNLDLHPCCELDLVFISGHATRHTPRELVLPLPRGCTVTPSDLQTYLHTLNLESYHTSGITMAIMDTDSTTVYYKISDGLVPPASPETTEKKKLYHTERINKRRIDVIASVNKYIEKKRRSDSSNETEGSKTEHIIETHGTL</sequence>
<dbReference type="PANTHER" id="PTHR28582">
    <property type="entry name" value="TRNA-SPLICING ENDONUCLEASE SUBUNIT SEN15"/>
    <property type="match status" value="1"/>
</dbReference>
<keyword evidence="5" id="KW-0540">Nuclease</keyword>
<dbReference type="InterPro" id="IPR036167">
    <property type="entry name" value="tRNA_intron_Endo_cat-like_sf"/>
</dbReference>
<name>A0A210Q725_MIZYE</name>
<dbReference type="GO" id="GO:0005634">
    <property type="term" value="C:nucleus"/>
    <property type="evidence" value="ECO:0007669"/>
    <property type="project" value="UniProtKB-ARBA"/>
</dbReference>
<keyword evidence="2" id="KW-0819">tRNA processing</keyword>
<reference evidence="5 6" key="1">
    <citation type="journal article" date="2017" name="Nat. Ecol. Evol.">
        <title>Scallop genome provides insights into evolution of bilaterian karyotype and development.</title>
        <authorList>
            <person name="Wang S."/>
            <person name="Zhang J."/>
            <person name="Jiao W."/>
            <person name="Li J."/>
            <person name="Xun X."/>
            <person name="Sun Y."/>
            <person name="Guo X."/>
            <person name="Huan P."/>
            <person name="Dong B."/>
            <person name="Zhang L."/>
            <person name="Hu X."/>
            <person name="Sun X."/>
            <person name="Wang J."/>
            <person name="Zhao C."/>
            <person name="Wang Y."/>
            <person name="Wang D."/>
            <person name="Huang X."/>
            <person name="Wang R."/>
            <person name="Lv J."/>
            <person name="Li Y."/>
            <person name="Zhang Z."/>
            <person name="Liu B."/>
            <person name="Lu W."/>
            <person name="Hui Y."/>
            <person name="Liang J."/>
            <person name="Zhou Z."/>
            <person name="Hou R."/>
            <person name="Li X."/>
            <person name="Liu Y."/>
            <person name="Li H."/>
            <person name="Ning X."/>
            <person name="Lin Y."/>
            <person name="Zhao L."/>
            <person name="Xing Q."/>
            <person name="Dou J."/>
            <person name="Li Y."/>
            <person name="Mao J."/>
            <person name="Guo H."/>
            <person name="Dou H."/>
            <person name="Li T."/>
            <person name="Mu C."/>
            <person name="Jiang W."/>
            <person name="Fu Q."/>
            <person name="Fu X."/>
            <person name="Miao Y."/>
            <person name="Liu J."/>
            <person name="Yu Q."/>
            <person name="Li R."/>
            <person name="Liao H."/>
            <person name="Li X."/>
            <person name="Kong Y."/>
            <person name="Jiang Z."/>
            <person name="Chourrout D."/>
            <person name="Li R."/>
            <person name="Bao Z."/>
        </authorList>
    </citation>
    <scope>NUCLEOTIDE SEQUENCE [LARGE SCALE GENOMIC DNA]</scope>
    <source>
        <strain evidence="5 6">PY_sf001</strain>
    </source>
</reference>
<comment type="similarity">
    <text evidence="1">Belongs to the SEN15 family.</text>
</comment>
<comment type="caution">
    <text evidence="5">The sequence shown here is derived from an EMBL/GenBank/DDBJ whole genome shotgun (WGS) entry which is preliminary data.</text>
</comment>
<dbReference type="Proteomes" id="UP000242188">
    <property type="component" value="Unassembled WGS sequence"/>
</dbReference>
<dbReference type="AlphaFoldDB" id="A0A210Q725"/>
<dbReference type="SUPFAM" id="SSF53032">
    <property type="entry name" value="tRNA-intron endonuclease catalytic domain-like"/>
    <property type="match status" value="1"/>
</dbReference>
<dbReference type="GO" id="GO:0004519">
    <property type="term" value="F:endonuclease activity"/>
    <property type="evidence" value="ECO:0007669"/>
    <property type="project" value="UniProtKB-KW"/>
</dbReference>
<dbReference type="EMBL" id="NEDP02004755">
    <property type="protein sequence ID" value="OWF44536.1"/>
    <property type="molecule type" value="Genomic_DNA"/>
</dbReference>
<dbReference type="OrthoDB" id="10002170at2759"/>
<keyword evidence="5" id="KW-0255">Endonuclease</keyword>
<dbReference type="InterPro" id="IPR018593">
    <property type="entry name" value="tRNA-endonuc_su_Sen15"/>
</dbReference>
<evidence type="ECO:0000313" key="6">
    <source>
        <dbReference type="Proteomes" id="UP000242188"/>
    </source>
</evidence>
<accession>A0A210Q725</accession>
<dbReference type="GO" id="GO:0006388">
    <property type="term" value="P:tRNA splicing, via endonucleolytic cleavage and ligation"/>
    <property type="evidence" value="ECO:0007669"/>
    <property type="project" value="InterPro"/>
</dbReference>
<evidence type="ECO:0000313" key="5">
    <source>
        <dbReference type="EMBL" id="OWF44536.1"/>
    </source>
</evidence>
<evidence type="ECO:0000256" key="3">
    <source>
        <dbReference type="SAM" id="MobiDB-lite"/>
    </source>
</evidence>
<dbReference type="GO" id="GO:0003676">
    <property type="term" value="F:nucleic acid binding"/>
    <property type="evidence" value="ECO:0007669"/>
    <property type="project" value="InterPro"/>
</dbReference>
<organism evidence="5 6">
    <name type="scientific">Mizuhopecten yessoensis</name>
    <name type="common">Japanese scallop</name>
    <name type="synonym">Patinopecten yessoensis</name>
    <dbReference type="NCBI Taxonomy" id="6573"/>
    <lineage>
        <taxon>Eukaryota</taxon>
        <taxon>Metazoa</taxon>
        <taxon>Spiralia</taxon>
        <taxon>Lophotrochozoa</taxon>
        <taxon>Mollusca</taxon>
        <taxon>Bivalvia</taxon>
        <taxon>Autobranchia</taxon>
        <taxon>Pteriomorphia</taxon>
        <taxon>Pectinida</taxon>
        <taxon>Pectinoidea</taxon>
        <taxon>Pectinidae</taxon>
        <taxon>Mizuhopecten</taxon>
    </lineage>
</organism>
<gene>
    <name evidence="5" type="ORF">KP79_PYT03561</name>
</gene>
<dbReference type="STRING" id="6573.A0A210Q725"/>
<evidence type="ECO:0000256" key="2">
    <source>
        <dbReference type="ARBA" id="ARBA00022694"/>
    </source>
</evidence>
<evidence type="ECO:0000256" key="1">
    <source>
        <dbReference type="ARBA" id="ARBA00006091"/>
    </source>
</evidence>